<evidence type="ECO:0008006" key="5">
    <source>
        <dbReference type="Google" id="ProtNLM"/>
    </source>
</evidence>
<evidence type="ECO:0000313" key="3">
    <source>
        <dbReference type="EMBL" id="REA63530.1"/>
    </source>
</evidence>
<dbReference type="InterPro" id="IPR006827">
    <property type="entry name" value="Lant_deHydtase_N"/>
</dbReference>
<keyword evidence="4" id="KW-1185">Reference proteome</keyword>
<accession>A0A3D8YIM2</accession>
<feature type="domain" description="Thiopeptide-type bacteriocin biosynthesis" evidence="2">
    <location>
        <begin position="761"/>
        <end position="1025"/>
    </location>
</feature>
<evidence type="ECO:0000259" key="1">
    <source>
        <dbReference type="Pfam" id="PF04738"/>
    </source>
</evidence>
<dbReference type="OrthoDB" id="1273722at2"/>
<comment type="caution">
    <text evidence="3">The sequence shown here is derived from an EMBL/GenBank/DDBJ whole genome shotgun (WGS) entry which is preliminary data.</text>
</comment>
<protein>
    <recommendedName>
        <fullName evidence="5">Lantibiotic dehydratase</fullName>
    </recommendedName>
</protein>
<organism evidence="3 4">
    <name type="scientific">Dyadobacter luteus</name>
    <dbReference type="NCBI Taxonomy" id="2259619"/>
    <lineage>
        <taxon>Bacteria</taxon>
        <taxon>Pseudomonadati</taxon>
        <taxon>Bacteroidota</taxon>
        <taxon>Cytophagia</taxon>
        <taxon>Cytophagales</taxon>
        <taxon>Spirosomataceae</taxon>
        <taxon>Dyadobacter</taxon>
    </lineage>
</organism>
<dbReference type="RefSeq" id="WP_115829278.1">
    <property type="nucleotide sequence ID" value="NZ_QNUL01000002.1"/>
</dbReference>
<proteinExistence type="predicted"/>
<evidence type="ECO:0000313" key="4">
    <source>
        <dbReference type="Proteomes" id="UP000256373"/>
    </source>
</evidence>
<dbReference type="Pfam" id="PF04738">
    <property type="entry name" value="Lant_dehydr_N"/>
    <property type="match status" value="1"/>
</dbReference>
<reference evidence="3 4" key="1">
    <citation type="submission" date="2018-07" db="EMBL/GenBank/DDBJ databases">
        <title>Dyadobacter roseus sp. nov., isolated from rose rhizosphere soil.</title>
        <authorList>
            <person name="Chen L."/>
        </authorList>
    </citation>
    <scope>NUCLEOTIDE SEQUENCE [LARGE SCALE GENOMIC DNA]</scope>
    <source>
        <strain evidence="3 4">RS19</strain>
    </source>
</reference>
<gene>
    <name evidence="3" type="ORF">DSL64_03545</name>
</gene>
<feature type="domain" description="Lantibiotic dehydratase N-terminal" evidence="1">
    <location>
        <begin position="47"/>
        <end position="692"/>
    </location>
</feature>
<dbReference type="Pfam" id="PF14028">
    <property type="entry name" value="Lant_dehydr_C"/>
    <property type="match status" value="1"/>
</dbReference>
<dbReference type="InterPro" id="IPR023809">
    <property type="entry name" value="Thiopep_bacteriocin_synth_dom"/>
</dbReference>
<dbReference type="EMBL" id="QNUL01000002">
    <property type="protein sequence ID" value="REA63530.1"/>
    <property type="molecule type" value="Genomic_DNA"/>
</dbReference>
<dbReference type="Proteomes" id="UP000256373">
    <property type="component" value="Unassembled WGS sequence"/>
</dbReference>
<dbReference type="AlphaFoldDB" id="A0A3D8YIM2"/>
<sequence>MKNLSLKDRFIIRKPLLSIDELITLQNKLLENGEQYLVTAMRDKFSNSLFQQAIYTASIDLHQELIKWLNTEEKHTDYDLKMANSLYKYFIRMCSRSTPYGLFSGCTTGAFSTSENHFFVDAESHRKCSRLDMNYIAEIASYISHDKTIRPHLTYKPNTSIYRIGGNIRFVEYQLKNKKRTYSTSMIKENIFVDMILERAKHGGSICELGAALEADVSPSEAAEFVEKLIDNQILVSDLEPLITGEFFFDALIGKLAKIPAAKRYLTFLREVKDTLDYESRSVTDYQNLHAKILKHFPNTTGKDLIQTDVFYDQARVHIDQQLKDSLTQQVTQLLRVNNKVKNEDLERFKASFYSRYETREVPLSVALDSETGIGYGLSAKRVSNHMPLLNDLTLPATKGSAPLEWTERNKFLFRKIQQAKKQGYSVIHITDEDIQQLIDKDLHQVEFPSSMQVFGSLMAENEGQISGNNFLFSLTSLGGNSSSNTLARFGLGSSEIASELASTCRHEESQTDKLIAEIVHLPQSRMGNILIRPNTFSYEIPYLGQSSVAEEFQIPLSDLMISVRSGRAILRSKRLNREILPSLTTAHSFSRGLPVYKFLCDLQMQNMYQPYAWISAFDQQEIHIPRVQYKNIILRKQQWNLQKKHFEGSLNTIDALAAFRTDFNVPRFVLLAQGDNELLIDFESRNSLEILISYIKKSDITLVEFLQTPQHCVLSDKQGNKYCNEIIFSLLSKKESPVTSIQNAPKETVAKRTYNVGSEWLYIKLYTGTKTADKILTAVIRPFCKELIASKTIDKWFFLRFSDPQEHLRIRFHSKDSGFWSQVLQQFNQLAEPLLSSGEIYKIQLDTYEQEIERYGSKTMQVSESLFYHDSVAVSKFLSLIAGSEGEKFRWLFALRGIDMLMEDFCLDITEKYDVINTMARSYFEEFNGDDLLKHNLNQKYRQNREAIENILNPDKDAIYITKGVACFSIRSEMNRMVLENTSLSINQKKDLLLSYIHMFAIRLFIAEPRMQELVIYHYLAKYYESHLARTRRGKKELLLA</sequence>
<dbReference type="NCBIfam" id="TIGR03891">
    <property type="entry name" value="thiopep_ocin"/>
    <property type="match status" value="1"/>
</dbReference>
<name>A0A3D8YIM2_9BACT</name>
<evidence type="ECO:0000259" key="2">
    <source>
        <dbReference type="Pfam" id="PF14028"/>
    </source>
</evidence>